<dbReference type="PANTHER" id="PTHR17901">
    <property type="entry name" value="MAGNESIUM-DEPENDENT PHOSPHATASE 1 MDP1"/>
    <property type="match status" value="1"/>
</dbReference>
<dbReference type="InterPro" id="IPR023214">
    <property type="entry name" value="HAD_sf"/>
</dbReference>
<accession>A0A5M3MRV9</accession>
<dbReference type="OrthoDB" id="2865258at2759"/>
<keyword evidence="2" id="KW-1185">Reference proteome</keyword>
<gene>
    <name evidence="1" type="ORF">CONPUDRAFT_72193</name>
</gene>
<reference evidence="2" key="1">
    <citation type="journal article" date="2012" name="Science">
        <title>The Paleozoic origin of enzymatic lignin decomposition reconstructed from 31 fungal genomes.</title>
        <authorList>
            <person name="Floudas D."/>
            <person name="Binder M."/>
            <person name="Riley R."/>
            <person name="Barry K."/>
            <person name="Blanchette R.A."/>
            <person name="Henrissat B."/>
            <person name="Martinez A.T."/>
            <person name="Otillar R."/>
            <person name="Spatafora J.W."/>
            <person name="Yadav J.S."/>
            <person name="Aerts A."/>
            <person name="Benoit I."/>
            <person name="Boyd A."/>
            <person name="Carlson A."/>
            <person name="Copeland A."/>
            <person name="Coutinho P.M."/>
            <person name="de Vries R.P."/>
            <person name="Ferreira P."/>
            <person name="Findley K."/>
            <person name="Foster B."/>
            <person name="Gaskell J."/>
            <person name="Glotzer D."/>
            <person name="Gorecki P."/>
            <person name="Heitman J."/>
            <person name="Hesse C."/>
            <person name="Hori C."/>
            <person name="Igarashi K."/>
            <person name="Jurgens J.A."/>
            <person name="Kallen N."/>
            <person name="Kersten P."/>
            <person name="Kohler A."/>
            <person name="Kuees U."/>
            <person name="Kumar T.K.A."/>
            <person name="Kuo A."/>
            <person name="LaButti K."/>
            <person name="Larrondo L.F."/>
            <person name="Lindquist E."/>
            <person name="Ling A."/>
            <person name="Lombard V."/>
            <person name="Lucas S."/>
            <person name="Lundell T."/>
            <person name="Martin R."/>
            <person name="McLaughlin D.J."/>
            <person name="Morgenstern I."/>
            <person name="Morin E."/>
            <person name="Murat C."/>
            <person name="Nagy L.G."/>
            <person name="Nolan M."/>
            <person name="Ohm R.A."/>
            <person name="Patyshakuliyeva A."/>
            <person name="Rokas A."/>
            <person name="Ruiz-Duenas F.J."/>
            <person name="Sabat G."/>
            <person name="Salamov A."/>
            <person name="Samejima M."/>
            <person name="Schmutz J."/>
            <person name="Slot J.C."/>
            <person name="St John F."/>
            <person name="Stenlid J."/>
            <person name="Sun H."/>
            <person name="Sun S."/>
            <person name="Syed K."/>
            <person name="Tsang A."/>
            <person name="Wiebenga A."/>
            <person name="Young D."/>
            <person name="Pisabarro A."/>
            <person name="Eastwood D.C."/>
            <person name="Martin F."/>
            <person name="Cullen D."/>
            <person name="Grigoriev I.V."/>
            <person name="Hibbett D.S."/>
        </authorList>
    </citation>
    <scope>NUCLEOTIDE SEQUENCE [LARGE SCALE GENOMIC DNA]</scope>
    <source>
        <strain evidence="2">RWD-64-598 SS2</strain>
    </source>
</reference>
<comment type="caution">
    <text evidence="1">The sequence shown here is derived from an EMBL/GenBank/DDBJ whole genome shotgun (WGS) entry which is preliminary data.</text>
</comment>
<sequence>MYPKLVALDTDIITDILEHGAILAIVARSTSKPLYDRALHHFTAVDPKSGQHRSIIDMVKYDEIYEEQKIVHFRKIKEWSKLDYSDMILFDDDAANNIVRVILGVTFHLCPDKRGLTEETYKRGIDHWRRCHQIRSPYLGQKLTQYPKKMMIGYSGMDEDTIKLLTQGKNRVDMEESARWGYASYITDNPAVAQYFRQWIKKDAFKHSQTYVCELWVRDMDLFIATNKIWVPESQLKHTGVKSHNQRAIARTQESRDQTVASQWGVQTPYILFSRHFQMGGMHLPDGEKRFNEMVVYTQVQDALLLTIPLSEEQLQQRLNGRYSRYENRIKEWNIVLPKATVKESAHKDRPPQHQLRDT</sequence>
<dbReference type="Proteomes" id="UP000053558">
    <property type="component" value="Unassembled WGS sequence"/>
</dbReference>
<dbReference type="Gene3D" id="3.40.50.1000">
    <property type="entry name" value="HAD superfamily/HAD-like"/>
    <property type="match status" value="1"/>
</dbReference>
<evidence type="ECO:0000313" key="1">
    <source>
        <dbReference type="EMBL" id="EIW81807.1"/>
    </source>
</evidence>
<dbReference type="RefSeq" id="XP_007767465.1">
    <property type="nucleotide sequence ID" value="XM_007769275.1"/>
</dbReference>
<proteinExistence type="predicted"/>
<dbReference type="InterPro" id="IPR010036">
    <property type="entry name" value="MDP_1_eu_arc"/>
</dbReference>
<evidence type="ECO:0000313" key="2">
    <source>
        <dbReference type="Proteomes" id="UP000053558"/>
    </source>
</evidence>
<dbReference type="PANTHER" id="PTHR17901:SF14">
    <property type="entry name" value="MAGNESIUM-DEPENDENT PHOSPHATASE 1"/>
    <property type="match status" value="1"/>
</dbReference>
<protein>
    <submittedName>
        <fullName evidence="1">Uncharacterized protein</fullName>
    </submittedName>
</protein>
<name>A0A5M3MRV9_CONPW</name>
<dbReference type="OMA" id="NEMVIYP"/>
<dbReference type="Pfam" id="PF12689">
    <property type="entry name" value="Acid_PPase"/>
    <property type="match status" value="1"/>
</dbReference>
<dbReference type="GeneID" id="19209002"/>
<dbReference type="KEGG" id="cput:CONPUDRAFT_72193"/>
<dbReference type="AlphaFoldDB" id="A0A5M3MRV9"/>
<dbReference type="GO" id="GO:0003993">
    <property type="term" value="F:acid phosphatase activity"/>
    <property type="evidence" value="ECO:0007669"/>
    <property type="project" value="TreeGrafter"/>
</dbReference>
<organism evidence="1 2">
    <name type="scientific">Coniophora puteana (strain RWD-64-598)</name>
    <name type="common">Brown rot fungus</name>
    <dbReference type="NCBI Taxonomy" id="741705"/>
    <lineage>
        <taxon>Eukaryota</taxon>
        <taxon>Fungi</taxon>
        <taxon>Dikarya</taxon>
        <taxon>Basidiomycota</taxon>
        <taxon>Agaricomycotina</taxon>
        <taxon>Agaricomycetes</taxon>
        <taxon>Agaricomycetidae</taxon>
        <taxon>Boletales</taxon>
        <taxon>Coniophorineae</taxon>
        <taxon>Coniophoraceae</taxon>
        <taxon>Coniophora</taxon>
    </lineage>
</organism>
<dbReference type="EMBL" id="JH711577">
    <property type="protein sequence ID" value="EIW81807.1"/>
    <property type="molecule type" value="Genomic_DNA"/>
</dbReference>